<evidence type="ECO:0000313" key="2">
    <source>
        <dbReference type="EMBL" id="WNC09332.1"/>
    </source>
</evidence>
<evidence type="ECO:0000313" key="3">
    <source>
        <dbReference type="Proteomes" id="UP001258207"/>
    </source>
</evidence>
<evidence type="ECO:0000256" key="1">
    <source>
        <dbReference type="SAM" id="MobiDB-lite"/>
    </source>
</evidence>
<protein>
    <submittedName>
        <fullName evidence="2">Uncharacterized protein</fullName>
    </submittedName>
</protein>
<organism evidence="2 3">
    <name type="scientific">Pseudomonas coleopterorum</name>
    <dbReference type="NCBI Taxonomy" id="1605838"/>
    <lineage>
        <taxon>Bacteria</taxon>
        <taxon>Pseudomonadati</taxon>
        <taxon>Pseudomonadota</taxon>
        <taxon>Gammaproteobacteria</taxon>
        <taxon>Pseudomonadales</taxon>
        <taxon>Pseudomonadaceae</taxon>
        <taxon>Pseudomonas</taxon>
    </lineage>
</organism>
<dbReference type="RefSeq" id="WP_310791757.1">
    <property type="nucleotide sequence ID" value="NZ_CP134081.1"/>
</dbReference>
<proteinExistence type="predicted"/>
<feature type="region of interest" description="Disordered" evidence="1">
    <location>
        <begin position="1"/>
        <end position="24"/>
    </location>
</feature>
<dbReference type="AlphaFoldDB" id="A0AAJ6LYF9"/>
<dbReference type="Proteomes" id="UP001258207">
    <property type="component" value="Chromosome"/>
</dbReference>
<gene>
    <name evidence="2" type="ORF">RI108_19015</name>
</gene>
<name>A0AAJ6LYF9_9PSED</name>
<dbReference type="EMBL" id="CP134081">
    <property type="protein sequence ID" value="WNC09332.1"/>
    <property type="molecule type" value="Genomic_DNA"/>
</dbReference>
<reference evidence="2" key="1">
    <citation type="submission" date="2023-09" db="EMBL/GenBank/DDBJ databases">
        <title>First report of Pseudomonas coleopterorum DJ13 causing leaf spot on Rhododendron pulchrum Sweet in China.</title>
        <authorList>
            <person name="Zhang Y."/>
        </authorList>
    </citation>
    <scope>NUCLEOTIDE SEQUENCE</scope>
    <source>
        <strain evidence="2">DJ13</strain>
    </source>
</reference>
<accession>A0AAJ6LYF9</accession>
<sequence>MERPSQSLKLVGSDFSAGSHGPTPITKDEILEGICHCVLERWHQLAPDNQTALGLDTSTAESPDEQALQSVTWLLLEATSLAAQKARQACNKRLDAADY</sequence>